<gene>
    <name evidence="1" type="ORF">EIB74_04590</name>
</gene>
<dbReference type="OrthoDB" id="1438237at2"/>
<evidence type="ECO:0000313" key="1">
    <source>
        <dbReference type="EMBL" id="AZI39281.1"/>
    </source>
</evidence>
<accession>A0A3G8YDH8</accession>
<dbReference type="RefSeq" id="WP_123281543.1">
    <property type="nucleotide sequence ID" value="NZ_CP034161.1"/>
</dbReference>
<dbReference type="EMBL" id="CP034161">
    <property type="protein sequence ID" value="AZI39281.1"/>
    <property type="molecule type" value="Genomic_DNA"/>
</dbReference>
<dbReference type="AlphaFoldDB" id="A0A3G8YDH8"/>
<proteinExistence type="predicted"/>
<dbReference type="InterPro" id="IPR028960">
    <property type="entry name" value="Imm27"/>
</dbReference>
<evidence type="ECO:0000313" key="2">
    <source>
        <dbReference type="Proteomes" id="UP000281810"/>
    </source>
</evidence>
<organism evidence="1 2">
    <name type="scientific">Epilithonimonas vandammei</name>
    <dbReference type="NCBI Taxonomy" id="2487072"/>
    <lineage>
        <taxon>Bacteria</taxon>
        <taxon>Pseudomonadati</taxon>
        <taxon>Bacteroidota</taxon>
        <taxon>Flavobacteriia</taxon>
        <taxon>Flavobacteriales</taxon>
        <taxon>Weeksellaceae</taxon>
        <taxon>Chryseobacterium group</taxon>
        <taxon>Epilithonimonas</taxon>
    </lineage>
</organism>
<name>A0A3G8YDH8_9FLAO</name>
<keyword evidence="2" id="KW-1185">Reference proteome</keyword>
<dbReference type="Pfam" id="PF15590">
    <property type="entry name" value="Imm27"/>
    <property type="match status" value="1"/>
</dbReference>
<dbReference type="Proteomes" id="UP000281810">
    <property type="component" value="Chromosome"/>
</dbReference>
<sequence>MNIILIGNELVEKQKQLSKVGASEDGWCIYYIDENSEKWILEYPNSEYHGGGAPQLRLIQKFPWE</sequence>
<reference evidence="2" key="1">
    <citation type="submission" date="2018-11" db="EMBL/GenBank/DDBJ databases">
        <title>Proposal to divide the Flavobacteriaceae and reorganize its genera based on Amino Acid Identity values calculated from whole genome sequences.</title>
        <authorList>
            <person name="Nicholson A.C."/>
            <person name="Gulvik C.A."/>
            <person name="Whitney A.M."/>
            <person name="Humrighouse B.W."/>
            <person name="Bell M."/>
            <person name="Holmes B."/>
            <person name="Steigerwalt A.B."/>
            <person name="Villarma A."/>
            <person name="Sheth M."/>
            <person name="Batra D."/>
            <person name="Pryor J."/>
            <person name="Bernardet J.-F."/>
            <person name="Hugo C."/>
            <person name="Kampfer P."/>
            <person name="Newman J.D."/>
            <person name="McQuiston J.R."/>
        </authorList>
    </citation>
    <scope>NUCLEOTIDE SEQUENCE [LARGE SCALE GENOMIC DNA]</scope>
    <source>
        <strain evidence="2">F5649</strain>
    </source>
</reference>
<protein>
    <submittedName>
        <fullName evidence="1">Uncharacterized protein</fullName>
    </submittedName>
</protein>